<keyword evidence="1" id="KW-0812">Transmembrane</keyword>
<evidence type="ECO:0000256" key="1">
    <source>
        <dbReference type="SAM" id="Phobius"/>
    </source>
</evidence>
<organism evidence="2 3">
    <name type="scientific">Marasmiellus scandens</name>
    <dbReference type="NCBI Taxonomy" id="2682957"/>
    <lineage>
        <taxon>Eukaryota</taxon>
        <taxon>Fungi</taxon>
        <taxon>Dikarya</taxon>
        <taxon>Basidiomycota</taxon>
        <taxon>Agaricomycotina</taxon>
        <taxon>Agaricomycetes</taxon>
        <taxon>Agaricomycetidae</taxon>
        <taxon>Agaricales</taxon>
        <taxon>Marasmiineae</taxon>
        <taxon>Omphalotaceae</taxon>
        <taxon>Marasmiellus</taxon>
    </lineage>
</organism>
<dbReference type="EMBL" id="JBANRG010000034">
    <property type="protein sequence ID" value="KAK7450104.1"/>
    <property type="molecule type" value="Genomic_DNA"/>
</dbReference>
<dbReference type="Proteomes" id="UP001498398">
    <property type="component" value="Unassembled WGS sequence"/>
</dbReference>
<evidence type="ECO:0000313" key="2">
    <source>
        <dbReference type="EMBL" id="KAK7450104.1"/>
    </source>
</evidence>
<reference evidence="2 3" key="1">
    <citation type="submission" date="2024-01" db="EMBL/GenBank/DDBJ databases">
        <title>A draft genome for the cacao thread blight pathogen Marasmiellus scandens.</title>
        <authorList>
            <person name="Baruah I.K."/>
            <person name="Leung J."/>
            <person name="Bukari Y."/>
            <person name="Amoako-Attah I."/>
            <person name="Meinhardt L.W."/>
            <person name="Bailey B.A."/>
            <person name="Cohen S.P."/>
        </authorList>
    </citation>
    <scope>NUCLEOTIDE SEQUENCE [LARGE SCALE GENOMIC DNA]</scope>
    <source>
        <strain evidence="2 3">GH-19</strain>
    </source>
</reference>
<keyword evidence="3" id="KW-1185">Reference proteome</keyword>
<accession>A0ABR1J926</accession>
<evidence type="ECO:0000313" key="3">
    <source>
        <dbReference type="Proteomes" id="UP001498398"/>
    </source>
</evidence>
<feature type="transmembrane region" description="Helical" evidence="1">
    <location>
        <begin position="115"/>
        <end position="138"/>
    </location>
</feature>
<gene>
    <name evidence="2" type="ORF">VKT23_012986</name>
</gene>
<name>A0ABR1J926_9AGAR</name>
<sequence>MASTIPEELAFYLSVELTVVYPIATLSAMYFAYGIYVLLFGTYLYMIRGREQRRSGTYKLYLGLTIALFVLSTIFAAGYTVIYLSAVGLTFNIKHFIGLKIMGGQLYHLGDNSNFVYYIGSLTINSVLTLLTAGRIWWIHRQAHVRGSHTTSGDKLVQSVCRIILESGVLYPLFQIANAIENNVGDPSTIPFDFLPLAALMAGIAPTLIMVRAKLGQNVESLQRGETTFSAIRFGNRHRTTTTTGTAHVQSHNIALAEIAVVASEEGKMSA</sequence>
<proteinExistence type="predicted"/>
<protein>
    <submittedName>
        <fullName evidence="2">Uncharacterized protein</fullName>
    </submittedName>
</protein>
<feature type="transmembrane region" description="Helical" evidence="1">
    <location>
        <begin position="58"/>
        <end position="82"/>
    </location>
</feature>
<feature type="transmembrane region" description="Helical" evidence="1">
    <location>
        <begin position="20"/>
        <end position="46"/>
    </location>
</feature>
<keyword evidence="1" id="KW-0472">Membrane</keyword>
<keyword evidence="1" id="KW-1133">Transmembrane helix</keyword>
<comment type="caution">
    <text evidence="2">The sequence shown here is derived from an EMBL/GenBank/DDBJ whole genome shotgun (WGS) entry which is preliminary data.</text>
</comment>